<gene>
    <name evidence="7" type="ORF">FJY68_14085</name>
</gene>
<evidence type="ECO:0000313" key="7">
    <source>
        <dbReference type="EMBL" id="MBM3332951.1"/>
    </source>
</evidence>
<keyword evidence="3 6" id="KW-0812">Transmembrane</keyword>
<feature type="transmembrane region" description="Helical" evidence="6">
    <location>
        <begin position="79"/>
        <end position="96"/>
    </location>
</feature>
<keyword evidence="5 6" id="KW-0472">Membrane</keyword>
<evidence type="ECO:0000256" key="2">
    <source>
        <dbReference type="ARBA" id="ARBA00007511"/>
    </source>
</evidence>
<evidence type="ECO:0000256" key="1">
    <source>
        <dbReference type="ARBA" id="ARBA00004141"/>
    </source>
</evidence>
<feature type="transmembrane region" description="Helical" evidence="6">
    <location>
        <begin position="6"/>
        <end position="26"/>
    </location>
</feature>
<comment type="subcellular location">
    <subcellularLocation>
        <location evidence="1">Membrane</location>
        <topology evidence="1">Multi-pass membrane protein</topology>
    </subcellularLocation>
</comment>
<sequence>MDQGIGAWIVFNALVLGLLALDLGVFHRKAHSVSTKEAAIWSAAWIGLALLFNLGIYFWKGPRPAVEYLAGYLIEKSLSVDNIFVFIVILGTFNVPSAYQHRVLFWGVLGALVMRGAMIAAGSALLDQFHWIVYLFGSFLVFTGLRLGIQRNEEPHPERNPLLKLARRLLPVSERYEGQRFFVREAGRLLVTPLFLVLLVVEATDLVFAVDSIPAIFAVTRDPFIVYTSNVFALLGLRSLYFLLARAVGKFYYLKMALAAILMFVGVKMVVAEFYKMPVAVSLGVVVGILTLAVAASIFRAKRLTPRELSTAERR</sequence>
<accession>A0A938BRA4</accession>
<dbReference type="InterPro" id="IPR022369">
    <property type="entry name" value="Integral_membrane_TerC_rswitch"/>
</dbReference>
<feature type="transmembrane region" description="Helical" evidence="6">
    <location>
        <begin position="251"/>
        <end position="271"/>
    </location>
</feature>
<feature type="transmembrane region" description="Helical" evidence="6">
    <location>
        <begin position="224"/>
        <end position="244"/>
    </location>
</feature>
<name>A0A938BRA4_UNCW3</name>
<dbReference type="Pfam" id="PF03741">
    <property type="entry name" value="TerC"/>
    <property type="match status" value="1"/>
</dbReference>
<organism evidence="7 8">
    <name type="scientific">candidate division WOR-3 bacterium</name>
    <dbReference type="NCBI Taxonomy" id="2052148"/>
    <lineage>
        <taxon>Bacteria</taxon>
        <taxon>Bacteria division WOR-3</taxon>
    </lineage>
</organism>
<comment type="similarity">
    <text evidence="2">Belongs to the TerC family.</text>
</comment>
<dbReference type="GO" id="GO:0016020">
    <property type="term" value="C:membrane"/>
    <property type="evidence" value="ECO:0007669"/>
    <property type="project" value="UniProtKB-SubCell"/>
</dbReference>
<evidence type="ECO:0000256" key="5">
    <source>
        <dbReference type="ARBA" id="ARBA00023136"/>
    </source>
</evidence>
<dbReference type="InterPro" id="IPR005496">
    <property type="entry name" value="Integral_membrane_TerC"/>
</dbReference>
<dbReference type="Proteomes" id="UP000779900">
    <property type="component" value="Unassembled WGS sequence"/>
</dbReference>
<dbReference type="PANTHER" id="PTHR30238">
    <property type="entry name" value="MEMBRANE BOUND PREDICTED REDOX MODULATOR"/>
    <property type="match status" value="1"/>
</dbReference>
<feature type="transmembrane region" description="Helical" evidence="6">
    <location>
        <begin position="38"/>
        <end position="59"/>
    </location>
</feature>
<comment type="caution">
    <text evidence="7">The sequence shown here is derived from an EMBL/GenBank/DDBJ whole genome shotgun (WGS) entry which is preliminary data.</text>
</comment>
<evidence type="ECO:0000256" key="3">
    <source>
        <dbReference type="ARBA" id="ARBA00022692"/>
    </source>
</evidence>
<feature type="transmembrane region" description="Helical" evidence="6">
    <location>
        <begin position="131"/>
        <end position="149"/>
    </location>
</feature>
<evidence type="ECO:0000313" key="8">
    <source>
        <dbReference type="Proteomes" id="UP000779900"/>
    </source>
</evidence>
<protein>
    <submittedName>
        <fullName evidence="7">TerC family protein</fullName>
    </submittedName>
</protein>
<dbReference type="AlphaFoldDB" id="A0A938BRA4"/>
<keyword evidence="4 6" id="KW-1133">Transmembrane helix</keyword>
<dbReference type="EMBL" id="VGIR01000185">
    <property type="protein sequence ID" value="MBM3332951.1"/>
    <property type="molecule type" value="Genomic_DNA"/>
</dbReference>
<proteinExistence type="inferred from homology"/>
<feature type="transmembrane region" description="Helical" evidence="6">
    <location>
        <begin position="189"/>
        <end position="218"/>
    </location>
</feature>
<feature type="transmembrane region" description="Helical" evidence="6">
    <location>
        <begin position="277"/>
        <end position="299"/>
    </location>
</feature>
<dbReference type="NCBIfam" id="TIGR03718">
    <property type="entry name" value="R_switched_Alx"/>
    <property type="match status" value="1"/>
</dbReference>
<dbReference type="PANTHER" id="PTHR30238:SF0">
    <property type="entry name" value="THYLAKOID MEMBRANE PROTEIN TERC, CHLOROPLASTIC"/>
    <property type="match status" value="1"/>
</dbReference>
<feature type="transmembrane region" description="Helical" evidence="6">
    <location>
        <begin position="103"/>
        <end position="125"/>
    </location>
</feature>
<evidence type="ECO:0000256" key="6">
    <source>
        <dbReference type="SAM" id="Phobius"/>
    </source>
</evidence>
<reference evidence="7" key="1">
    <citation type="submission" date="2019-03" db="EMBL/GenBank/DDBJ databases">
        <title>Lake Tanganyika Metagenome-Assembled Genomes (MAGs).</title>
        <authorList>
            <person name="Tran P."/>
        </authorList>
    </citation>
    <scope>NUCLEOTIDE SEQUENCE</scope>
    <source>
        <strain evidence="7">K_DeepCast_150m_m2_040</strain>
    </source>
</reference>
<evidence type="ECO:0000256" key="4">
    <source>
        <dbReference type="ARBA" id="ARBA00022989"/>
    </source>
</evidence>